<evidence type="ECO:0000313" key="2">
    <source>
        <dbReference type="EMBL" id="TNN87174.1"/>
    </source>
</evidence>
<gene>
    <name evidence="2" type="ORF">EYF80_002376</name>
</gene>
<dbReference type="Proteomes" id="UP000314294">
    <property type="component" value="Unassembled WGS sequence"/>
</dbReference>
<dbReference type="AlphaFoldDB" id="A0A4Z2JBF9"/>
<feature type="compositionally biased region" description="Polar residues" evidence="1">
    <location>
        <begin position="44"/>
        <end position="55"/>
    </location>
</feature>
<feature type="region of interest" description="Disordered" evidence="1">
    <location>
        <begin position="1"/>
        <end position="65"/>
    </location>
</feature>
<name>A0A4Z2JBF9_9TELE</name>
<dbReference type="EMBL" id="SRLO01000011">
    <property type="protein sequence ID" value="TNN87174.1"/>
    <property type="molecule type" value="Genomic_DNA"/>
</dbReference>
<feature type="region of interest" description="Disordered" evidence="1">
    <location>
        <begin position="136"/>
        <end position="187"/>
    </location>
</feature>
<evidence type="ECO:0000313" key="3">
    <source>
        <dbReference type="Proteomes" id="UP000314294"/>
    </source>
</evidence>
<feature type="compositionally biased region" description="Basic and acidic residues" evidence="1">
    <location>
        <begin position="1"/>
        <end position="12"/>
    </location>
</feature>
<evidence type="ECO:0000256" key="1">
    <source>
        <dbReference type="SAM" id="MobiDB-lite"/>
    </source>
</evidence>
<accession>A0A4Z2JBF9</accession>
<reference evidence="2 3" key="1">
    <citation type="submission" date="2019-03" db="EMBL/GenBank/DDBJ databases">
        <title>First draft genome of Liparis tanakae, snailfish: a comprehensive survey of snailfish specific genes.</title>
        <authorList>
            <person name="Kim W."/>
            <person name="Song I."/>
            <person name="Jeong J.-H."/>
            <person name="Kim D."/>
            <person name="Kim S."/>
            <person name="Ryu S."/>
            <person name="Song J.Y."/>
            <person name="Lee S.K."/>
        </authorList>
    </citation>
    <scope>NUCLEOTIDE SEQUENCE [LARGE SCALE GENOMIC DNA]</scope>
    <source>
        <tissue evidence="2">Muscle</tissue>
    </source>
</reference>
<sequence length="268" mass="29551">MYNERAPGEARKAKLSSRDAPSADTVTSPDKSVKRSGHKEARSSGVSDTFRVQHNTPPPRGGLWRRPVFRLRSSSQVRDGCQVSATLGQSLGLAVWRWVLQLAKRQTVSPGCQHLLQRLYHLPAVRGEHLSHLRPAAEPQTWTRSVPQRQGRGSGHSQSRRIVTSTDGIDRQCREGGAVAPDDFSRPFLTRRDPPALCRSANSATCCMTNVLLSGVVLRSPGTCTGLNLAKRMLKVKSRHGEQSVLLNPEQRDAGPSRPQNRNFAKKT</sequence>
<feature type="compositionally biased region" description="Polar residues" evidence="1">
    <location>
        <begin position="258"/>
        <end position="268"/>
    </location>
</feature>
<comment type="caution">
    <text evidence="2">The sequence shown here is derived from an EMBL/GenBank/DDBJ whole genome shotgun (WGS) entry which is preliminary data.</text>
</comment>
<keyword evidence="3" id="KW-1185">Reference proteome</keyword>
<feature type="region of interest" description="Disordered" evidence="1">
    <location>
        <begin position="240"/>
        <end position="268"/>
    </location>
</feature>
<organism evidence="2 3">
    <name type="scientific">Liparis tanakae</name>
    <name type="common">Tanaka's snailfish</name>
    <dbReference type="NCBI Taxonomy" id="230148"/>
    <lineage>
        <taxon>Eukaryota</taxon>
        <taxon>Metazoa</taxon>
        <taxon>Chordata</taxon>
        <taxon>Craniata</taxon>
        <taxon>Vertebrata</taxon>
        <taxon>Euteleostomi</taxon>
        <taxon>Actinopterygii</taxon>
        <taxon>Neopterygii</taxon>
        <taxon>Teleostei</taxon>
        <taxon>Neoteleostei</taxon>
        <taxon>Acanthomorphata</taxon>
        <taxon>Eupercaria</taxon>
        <taxon>Perciformes</taxon>
        <taxon>Cottioidei</taxon>
        <taxon>Cottales</taxon>
        <taxon>Liparidae</taxon>
        <taxon>Liparis</taxon>
    </lineage>
</organism>
<protein>
    <submittedName>
        <fullName evidence="2">Uncharacterized protein</fullName>
    </submittedName>
</protein>
<proteinExistence type="predicted"/>
<feature type="compositionally biased region" description="Polar residues" evidence="1">
    <location>
        <begin position="155"/>
        <end position="167"/>
    </location>
</feature>